<dbReference type="EMBL" id="CAXHTB010000004">
    <property type="protein sequence ID" value="CAL0304732.1"/>
    <property type="molecule type" value="Genomic_DNA"/>
</dbReference>
<dbReference type="PANTHER" id="PTHR12302:SF3">
    <property type="entry name" value="SERINE_THREONINE-PROTEIN KINASE 31"/>
    <property type="match status" value="1"/>
</dbReference>
<accession>A0AAV1W6C6</accession>
<dbReference type="GO" id="GO:0016787">
    <property type="term" value="F:hydrolase activity"/>
    <property type="evidence" value="ECO:0007669"/>
    <property type="project" value="UniProtKB-KW"/>
</dbReference>
<evidence type="ECO:0000256" key="3">
    <source>
        <dbReference type="ARBA" id="ARBA00022801"/>
    </source>
</evidence>
<dbReference type="InterPro" id="IPR035437">
    <property type="entry name" value="SNase_OB-fold_sf"/>
</dbReference>
<gene>
    <name evidence="6" type="ORF">LLUT_LOCUS5792</name>
</gene>
<dbReference type="PROSITE" id="PS50830">
    <property type="entry name" value="TNASE_3"/>
    <property type="match status" value="1"/>
</dbReference>
<dbReference type="Gene3D" id="2.40.50.90">
    <property type="match status" value="1"/>
</dbReference>
<evidence type="ECO:0000313" key="7">
    <source>
        <dbReference type="Proteomes" id="UP001497480"/>
    </source>
</evidence>
<name>A0AAV1W6C6_LUPLU</name>
<feature type="signal peptide" evidence="4">
    <location>
        <begin position="1"/>
        <end position="27"/>
    </location>
</feature>
<reference evidence="6 7" key="1">
    <citation type="submission" date="2024-03" db="EMBL/GenBank/DDBJ databases">
        <authorList>
            <person name="Martinez-Hernandez J."/>
        </authorList>
    </citation>
    <scope>NUCLEOTIDE SEQUENCE [LARGE SCALE GENOMIC DNA]</scope>
</reference>
<keyword evidence="7" id="KW-1185">Reference proteome</keyword>
<sequence>MVRPNKLSLFFIASLSLSLFLFHPQSSLLKLQQVLLALNDLSRPNIYVKDKVKPTSSLRNGVKFELHTLPVDAKAVSDGDSLTVYVSITKPCELSFVPSNVCIAMMQRSEARARRDYRQADSFHKQIIHAGYRVLNFENEEVLARKYRIRLRGIDAPEVLMPYGNEAKKELRKVIEGKSLRVLVYGEDYYGRWWEREAREKQVGLWALSNPQKPWEWRKDQREAKIVVHVNVSLN</sequence>
<feature type="domain" description="TNase-like" evidence="5">
    <location>
        <begin position="67"/>
        <end position="192"/>
    </location>
</feature>
<evidence type="ECO:0000256" key="4">
    <source>
        <dbReference type="SAM" id="SignalP"/>
    </source>
</evidence>
<dbReference type="AlphaFoldDB" id="A0AAV1W6C6"/>
<evidence type="ECO:0000256" key="2">
    <source>
        <dbReference type="ARBA" id="ARBA00022759"/>
    </source>
</evidence>
<dbReference type="GO" id="GO:0005737">
    <property type="term" value="C:cytoplasm"/>
    <property type="evidence" value="ECO:0007669"/>
    <property type="project" value="TreeGrafter"/>
</dbReference>
<evidence type="ECO:0000313" key="6">
    <source>
        <dbReference type="EMBL" id="CAL0304732.1"/>
    </source>
</evidence>
<comment type="caution">
    <text evidence="6">The sequence shown here is derived from an EMBL/GenBank/DDBJ whole genome shotgun (WGS) entry which is preliminary data.</text>
</comment>
<dbReference type="SUPFAM" id="SSF50199">
    <property type="entry name" value="Staphylococcal nuclease"/>
    <property type="match status" value="1"/>
</dbReference>
<dbReference type="Proteomes" id="UP001497480">
    <property type="component" value="Unassembled WGS sequence"/>
</dbReference>
<evidence type="ECO:0000259" key="5">
    <source>
        <dbReference type="PROSITE" id="PS50830"/>
    </source>
</evidence>
<organism evidence="6 7">
    <name type="scientific">Lupinus luteus</name>
    <name type="common">European yellow lupine</name>
    <dbReference type="NCBI Taxonomy" id="3873"/>
    <lineage>
        <taxon>Eukaryota</taxon>
        <taxon>Viridiplantae</taxon>
        <taxon>Streptophyta</taxon>
        <taxon>Embryophyta</taxon>
        <taxon>Tracheophyta</taxon>
        <taxon>Spermatophyta</taxon>
        <taxon>Magnoliopsida</taxon>
        <taxon>eudicotyledons</taxon>
        <taxon>Gunneridae</taxon>
        <taxon>Pentapetalae</taxon>
        <taxon>rosids</taxon>
        <taxon>fabids</taxon>
        <taxon>Fabales</taxon>
        <taxon>Fabaceae</taxon>
        <taxon>Papilionoideae</taxon>
        <taxon>50 kb inversion clade</taxon>
        <taxon>genistoids sensu lato</taxon>
        <taxon>core genistoids</taxon>
        <taxon>Genisteae</taxon>
        <taxon>Lupinus</taxon>
    </lineage>
</organism>
<keyword evidence="4" id="KW-0732">Signal</keyword>
<dbReference type="Pfam" id="PF00565">
    <property type="entry name" value="SNase"/>
    <property type="match status" value="1"/>
</dbReference>
<proteinExistence type="predicted"/>
<evidence type="ECO:0000256" key="1">
    <source>
        <dbReference type="ARBA" id="ARBA00022722"/>
    </source>
</evidence>
<keyword evidence="3" id="KW-0378">Hydrolase</keyword>
<dbReference type="InterPro" id="IPR016071">
    <property type="entry name" value="Staphylococal_nuclease_OB-fold"/>
</dbReference>
<dbReference type="PANTHER" id="PTHR12302">
    <property type="entry name" value="EBNA2 BINDING PROTEIN P100"/>
    <property type="match status" value="1"/>
</dbReference>
<keyword evidence="2" id="KW-0255">Endonuclease</keyword>
<protein>
    <recommendedName>
        <fullName evidence="5">TNase-like domain-containing protein</fullName>
    </recommendedName>
</protein>
<feature type="chain" id="PRO_5043763214" description="TNase-like domain-containing protein" evidence="4">
    <location>
        <begin position="28"/>
        <end position="235"/>
    </location>
</feature>
<keyword evidence="1" id="KW-0540">Nuclease</keyword>
<dbReference type="GO" id="GO:0004519">
    <property type="term" value="F:endonuclease activity"/>
    <property type="evidence" value="ECO:0007669"/>
    <property type="project" value="UniProtKB-KW"/>
</dbReference>